<feature type="compositionally biased region" description="Polar residues" evidence="5">
    <location>
        <begin position="862"/>
        <end position="879"/>
    </location>
</feature>
<keyword evidence="8" id="KW-1185">Reference proteome</keyword>
<dbReference type="EMBL" id="KI545895">
    <property type="protein sequence ID" value="EST04626.1"/>
    <property type="molecule type" value="Genomic_DNA"/>
</dbReference>
<feature type="region of interest" description="Disordered" evidence="5">
    <location>
        <begin position="676"/>
        <end position="696"/>
    </location>
</feature>
<feature type="region of interest" description="Disordered" evidence="5">
    <location>
        <begin position="386"/>
        <end position="407"/>
    </location>
</feature>
<dbReference type="GO" id="GO:0016020">
    <property type="term" value="C:membrane"/>
    <property type="evidence" value="ECO:0007669"/>
    <property type="project" value="UniProtKB-SubCell"/>
</dbReference>
<dbReference type="HOGENOM" id="CLU_273495_0_0_1"/>
<dbReference type="Proteomes" id="UP000019377">
    <property type="component" value="Unassembled WGS sequence"/>
</dbReference>
<keyword evidence="3 6" id="KW-1133">Transmembrane helix</keyword>
<name>V5E396_KALBG</name>
<feature type="compositionally biased region" description="Polar residues" evidence="5">
    <location>
        <begin position="398"/>
        <end position="407"/>
    </location>
</feature>
<evidence type="ECO:0000256" key="1">
    <source>
        <dbReference type="ARBA" id="ARBA00004141"/>
    </source>
</evidence>
<reference evidence="8" key="1">
    <citation type="journal article" date="2013" name="Genome Announc.">
        <title>Draft genome sequence of Pseudozyma brasiliensis sp. nov. strain GHG001, a high producer of endo-1,4-xylanase isolated from an insect pest of sugarcane.</title>
        <authorList>
            <person name="Oliveira J.V.D.C."/>
            <person name="dos Santos R.A.C."/>
            <person name="Borges T.A."/>
            <person name="Riano-Pachon D.M."/>
            <person name="Goldman G.H."/>
        </authorList>
    </citation>
    <scope>NUCLEOTIDE SEQUENCE [LARGE SCALE GENOMIC DNA]</scope>
    <source>
        <strain evidence="8">GHG001</strain>
    </source>
</reference>
<gene>
    <name evidence="7" type="ORF">PSEUBRA_SCAF9g01397</name>
</gene>
<dbReference type="OrthoDB" id="5348404at2759"/>
<feature type="transmembrane region" description="Helical" evidence="6">
    <location>
        <begin position="101"/>
        <end position="119"/>
    </location>
</feature>
<dbReference type="eggNOG" id="KOG2641">
    <property type="taxonomic scope" value="Eukaryota"/>
</dbReference>
<accession>V5E396</accession>
<feature type="transmembrane region" description="Helical" evidence="6">
    <location>
        <begin position="272"/>
        <end position="293"/>
    </location>
</feature>
<dbReference type="SMART" id="SM01417">
    <property type="entry name" value="Solute_trans_a"/>
    <property type="match status" value="1"/>
</dbReference>
<feature type="transmembrane region" description="Helical" evidence="6">
    <location>
        <begin position="198"/>
        <end position="220"/>
    </location>
</feature>
<dbReference type="PANTHER" id="PTHR23423">
    <property type="entry name" value="ORGANIC SOLUTE TRANSPORTER-RELATED"/>
    <property type="match status" value="1"/>
</dbReference>
<proteinExistence type="predicted"/>
<evidence type="ECO:0008006" key="9">
    <source>
        <dbReference type="Google" id="ProtNLM"/>
    </source>
</evidence>
<dbReference type="AlphaFoldDB" id="V5E396"/>
<protein>
    <recommendedName>
        <fullName evidence="9">DUF300-domain-containing protein</fullName>
    </recommendedName>
</protein>
<keyword evidence="4 6" id="KW-0472">Membrane</keyword>
<feature type="region of interest" description="Disordered" evidence="5">
    <location>
        <begin position="846"/>
        <end position="926"/>
    </location>
</feature>
<dbReference type="STRING" id="1365824.V5E396"/>
<evidence type="ECO:0000256" key="3">
    <source>
        <dbReference type="ARBA" id="ARBA00022989"/>
    </source>
</evidence>
<feature type="region of interest" description="Disordered" evidence="5">
    <location>
        <begin position="710"/>
        <end position="737"/>
    </location>
</feature>
<evidence type="ECO:0000313" key="8">
    <source>
        <dbReference type="Proteomes" id="UP000019377"/>
    </source>
</evidence>
<feature type="transmembrane region" description="Helical" evidence="6">
    <location>
        <begin position="240"/>
        <end position="260"/>
    </location>
</feature>
<evidence type="ECO:0000256" key="6">
    <source>
        <dbReference type="SAM" id="Phobius"/>
    </source>
</evidence>
<dbReference type="InterPro" id="IPR005178">
    <property type="entry name" value="Ostalpha/TMEM184C"/>
</dbReference>
<dbReference type="OMA" id="FTHVWCA"/>
<evidence type="ECO:0000256" key="4">
    <source>
        <dbReference type="ARBA" id="ARBA00023136"/>
    </source>
</evidence>
<comment type="subcellular location">
    <subcellularLocation>
        <location evidence="1">Membrane</location>
        <topology evidence="1">Multi-pass membrane protein</topology>
    </subcellularLocation>
</comment>
<dbReference type="Pfam" id="PF03619">
    <property type="entry name" value="Solute_trans_a"/>
    <property type="match status" value="1"/>
</dbReference>
<feature type="transmembrane region" description="Helical" evidence="6">
    <location>
        <begin position="32"/>
        <end position="53"/>
    </location>
</feature>
<feature type="transmembrane region" description="Helical" evidence="6">
    <location>
        <begin position="155"/>
        <end position="178"/>
    </location>
</feature>
<organism evidence="7 8">
    <name type="scientific">Kalmanozyma brasiliensis (strain GHG001)</name>
    <name type="common">Yeast</name>
    <name type="synonym">Pseudozyma brasiliensis</name>
    <dbReference type="NCBI Taxonomy" id="1365824"/>
    <lineage>
        <taxon>Eukaryota</taxon>
        <taxon>Fungi</taxon>
        <taxon>Dikarya</taxon>
        <taxon>Basidiomycota</taxon>
        <taxon>Ustilaginomycotina</taxon>
        <taxon>Ustilaginomycetes</taxon>
        <taxon>Ustilaginales</taxon>
        <taxon>Ustilaginaceae</taxon>
        <taxon>Kalmanozyma</taxon>
    </lineage>
</organism>
<feature type="transmembrane region" description="Helical" evidence="6">
    <location>
        <begin position="68"/>
        <end position="89"/>
    </location>
</feature>
<evidence type="ECO:0000256" key="2">
    <source>
        <dbReference type="ARBA" id="ARBA00022692"/>
    </source>
</evidence>
<evidence type="ECO:0000256" key="5">
    <source>
        <dbReference type="SAM" id="MobiDB-lite"/>
    </source>
</evidence>
<evidence type="ECO:0000313" key="7">
    <source>
        <dbReference type="EMBL" id="EST04626.1"/>
    </source>
</evidence>
<keyword evidence="2 6" id="KW-0812">Transmembrane</keyword>
<sequence>MVNMTCPTIPDKPTDPKSFFQNGEIDFKAHDVGWIVCGFMTLVATISSIWLIWKHLTYYTCPQQQRHIVRLLVMVPVYSIVSFLSYLFYKEALYYQTIRDCYEAVLVTSFFYLILAYTGDTRAEQHAVFRNIELEDRFWVWPLGSWKYKPEGLHFLWLMKICVLQYAIIRPLCTFIAVGTEYFGYYCLHSWMPWFTHVWCAFFISVSVTVAMYCLIQLYMPIRKLVDPYKPILKFLAVKTIVFLTFWQDTMLSFLVSFNVIKETEYFTAEQIQAGINALLSCFEMLIIGFVHIKAFSYLPYQPEDPSRTTRRGRALLDSLDYRDWFFEMKESSRYMAARSKGREYTLAEGLRAKRHQHLLKALGKERTANLETEIDMEKAALPTFWKNKDHARGGGQSRTNTDSALGSSKLAFSHSVDTYTSLPRPSGRSDIRSVSNLQMNASGDSHAERTAELQRLVAELDLQVVDQSIVGAEDHDYGYDDSRYERAGLMHQHKDLRSTKNLESPSKDDYPESIQYHTATIQLANVPSLTYDHETPTIAKREHEYSVVAVDEEVAHARQPSTTVPGVGAGGIASWLGWSNAVSGDGHPQQQSATVKSTIGAGDYLSPGNAYGADAVPRSLDVDDAGTGWWRNYWDRMSYLGSREPSALGHGDDDEKEPFDAAPPAVMREVRAGSWGTQTPPREQPAAPSDPSRSQTALPVLKLQTDAPRIAHSGGGSVDSTNSFSPHDKSPLTRFIQTSRDSFSSLTRDEVRESLLASSTSQPLPTSSVLVPRREGSQPILSNIASTAKHPIVFADALVAQPVAEPNDLSAVEAAPAKVLPPAVGPKGKMFNLVLPSPLSPARFPYGKEGDVPQPIPAASSAPTKSVDSANARNSAPSNDARPQHRGQPSQSADAGDGSLRWANQSKPTKHPAEASSGSTTAKVPSGKNIITYAVRQCQSDVV</sequence>